<gene>
    <name evidence="3" type="ORF">GDO81_022682</name>
</gene>
<comment type="caution">
    <text evidence="3">The sequence shown here is derived from an EMBL/GenBank/DDBJ whole genome shotgun (WGS) entry which is preliminary data.</text>
</comment>
<evidence type="ECO:0000256" key="1">
    <source>
        <dbReference type="SAM" id="MobiDB-lite"/>
    </source>
</evidence>
<keyword evidence="2" id="KW-0812">Transmembrane</keyword>
<dbReference type="Proteomes" id="UP000824782">
    <property type="component" value="Unassembled WGS sequence"/>
</dbReference>
<evidence type="ECO:0000313" key="3">
    <source>
        <dbReference type="EMBL" id="KAG8549108.1"/>
    </source>
</evidence>
<evidence type="ECO:0000256" key="2">
    <source>
        <dbReference type="SAM" id="Phobius"/>
    </source>
</evidence>
<feature type="transmembrane region" description="Helical" evidence="2">
    <location>
        <begin position="176"/>
        <end position="199"/>
    </location>
</feature>
<proteinExistence type="predicted"/>
<keyword evidence="4" id="KW-1185">Reference proteome</keyword>
<name>A0AAV6ZLS0_ENGPU</name>
<protein>
    <submittedName>
        <fullName evidence="3">Uncharacterized protein</fullName>
    </submittedName>
</protein>
<keyword evidence="2" id="KW-1133">Transmembrane helix</keyword>
<evidence type="ECO:0000313" key="4">
    <source>
        <dbReference type="Proteomes" id="UP000824782"/>
    </source>
</evidence>
<reference evidence="3" key="1">
    <citation type="thesis" date="2020" institute="ProQuest LLC" country="789 East Eisenhower Parkway, Ann Arbor, MI, USA">
        <title>Comparative Genomics and Chromosome Evolution.</title>
        <authorList>
            <person name="Mudd A.B."/>
        </authorList>
    </citation>
    <scope>NUCLEOTIDE SEQUENCE</scope>
    <source>
        <strain evidence="3">237g6f4</strain>
        <tissue evidence="3">Blood</tissue>
    </source>
</reference>
<sequence length="217" mass="23118">MWFRTGSASRQGQTLWEAQGSLSLLDKDRQAMSYPSDRSPFREMGMPLQQARLSLPLKEMPPMGTTDRTSISPIASSAITLRSLLRRRGERARLLSQSRSLRSRSLLSRSPLSRSPLSRSPLSRSPLSRSPFSRSPLSRASEAPPLLIRLKSKSSKSLLDTGNEGSSLLITGGRGAAVVVVVVAAAAVVVLVVVVVAGLDGSSFCCGGTPGTTVPCL</sequence>
<dbReference type="AlphaFoldDB" id="A0AAV6ZLS0"/>
<accession>A0AAV6ZLS0</accession>
<feature type="region of interest" description="Disordered" evidence="1">
    <location>
        <begin position="105"/>
        <end position="139"/>
    </location>
</feature>
<organism evidence="3 4">
    <name type="scientific">Engystomops pustulosus</name>
    <name type="common">Tungara frog</name>
    <name type="synonym">Physalaemus pustulosus</name>
    <dbReference type="NCBI Taxonomy" id="76066"/>
    <lineage>
        <taxon>Eukaryota</taxon>
        <taxon>Metazoa</taxon>
        <taxon>Chordata</taxon>
        <taxon>Craniata</taxon>
        <taxon>Vertebrata</taxon>
        <taxon>Euteleostomi</taxon>
        <taxon>Amphibia</taxon>
        <taxon>Batrachia</taxon>
        <taxon>Anura</taxon>
        <taxon>Neobatrachia</taxon>
        <taxon>Hyloidea</taxon>
        <taxon>Leptodactylidae</taxon>
        <taxon>Leiuperinae</taxon>
        <taxon>Engystomops</taxon>
    </lineage>
</organism>
<keyword evidence="2" id="KW-0472">Membrane</keyword>
<dbReference type="EMBL" id="WNYA01000248">
    <property type="protein sequence ID" value="KAG8549108.1"/>
    <property type="molecule type" value="Genomic_DNA"/>
</dbReference>